<dbReference type="SUPFAM" id="SSF48173">
    <property type="entry name" value="Cryptochrome/photolyase FAD-binding domain"/>
    <property type="match status" value="1"/>
</dbReference>
<accession>A0A7S1WBW2</accession>
<dbReference type="InterPro" id="IPR036134">
    <property type="entry name" value="Crypto/Photolyase_FAD-like_sf"/>
</dbReference>
<evidence type="ECO:0000313" key="1">
    <source>
        <dbReference type="EMBL" id="CAD9159764.1"/>
    </source>
</evidence>
<dbReference type="AlphaFoldDB" id="A0A7S1WBW2"/>
<reference evidence="1" key="1">
    <citation type="submission" date="2021-01" db="EMBL/GenBank/DDBJ databases">
        <authorList>
            <person name="Corre E."/>
            <person name="Pelletier E."/>
            <person name="Niang G."/>
            <person name="Scheremetjew M."/>
            <person name="Finn R."/>
            <person name="Kale V."/>
            <person name="Holt S."/>
            <person name="Cochrane G."/>
            <person name="Meng A."/>
            <person name="Brown T."/>
            <person name="Cohen L."/>
        </authorList>
    </citation>
    <scope>NUCLEOTIDE SEQUENCE</scope>
    <source>
        <strain evidence="1">OF101</strain>
    </source>
</reference>
<gene>
    <name evidence="1" type="ORF">ACAT0790_LOCUS36529</name>
</gene>
<sequence>MVSPMRIAREADATPGSGKAKFLSEYLTWRGVSYAWCFHFPMAASGCSLAQLPRWASETLRQHAADARPALKSREALAEARSGDPGWDGMQRYLRETGELHNNARMGWGCALVKWAASPEDALRMLLDLNNTFALDGHAPPSYGGLLGCLGLFGGPKGDSPISGKVSLRYPKPKYAGMPSKIADLVADSPSLPSTMGGFGQVMGGAAAAPTTTASPLAAAFARAWTDGQLCSTQVLATIDLDSDSELLHSAGQGAMAGESPPKRGKRWQRVALQEAACR</sequence>
<dbReference type="GO" id="GO:0003904">
    <property type="term" value="F:deoxyribodipyrimidine photo-lyase activity"/>
    <property type="evidence" value="ECO:0007669"/>
    <property type="project" value="TreeGrafter"/>
</dbReference>
<organism evidence="1">
    <name type="scientific">Alexandrium catenella</name>
    <name type="common">Red tide dinoflagellate</name>
    <name type="synonym">Gonyaulax catenella</name>
    <dbReference type="NCBI Taxonomy" id="2925"/>
    <lineage>
        <taxon>Eukaryota</taxon>
        <taxon>Sar</taxon>
        <taxon>Alveolata</taxon>
        <taxon>Dinophyceae</taxon>
        <taxon>Gonyaulacales</taxon>
        <taxon>Pyrocystaceae</taxon>
        <taxon>Alexandrium</taxon>
    </lineage>
</organism>
<protein>
    <submittedName>
        <fullName evidence="1">Uncharacterized protein</fullName>
    </submittedName>
</protein>
<dbReference type="PANTHER" id="PTHR10211">
    <property type="entry name" value="DEOXYRIBODIPYRIMIDINE PHOTOLYASE"/>
    <property type="match status" value="1"/>
</dbReference>
<dbReference type="InterPro" id="IPR052219">
    <property type="entry name" value="Photolyase_Class-2"/>
</dbReference>
<dbReference type="GO" id="GO:0000719">
    <property type="term" value="P:photoreactive repair"/>
    <property type="evidence" value="ECO:0007669"/>
    <property type="project" value="TreeGrafter"/>
</dbReference>
<name>A0A7S1WBW2_ALECA</name>
<dbReference type="PANTHER" id="PTHR10211:SF0">
    <property type="entry name" value="DEOXYRIBODIPYRIMIDINE PHOTO-LYASE"/>
    <property type="match status" value="1"/>
</dbReference>
<dbReference type="Gene3D" id="1.10.579.10">
    <property type="entry name" value="DNA Cyclobutane Dipyrimidine Photolyase, subunit A, domain 3"/>
    <property type="match status" value="1"/>
</dbReference>
<dbReference type="EMBL" id="HBGE01060934">
    <property type="protein sequence ID" value="CAD9159764.1"/>
    <property type="molecule type" value="Transcribed_RNA"/>
</dbReference>
<proteinExistence type="predicted"/>